<evidence type="ECO:0000313" key="7">
    <source>
        <dbReference type="EMBL" id="CAB4787879.1"/>
    </source>
</evidence>
<keyword evidence="5 6" id="KW-0472">Membrane</keyword>
<evidence type="ECO:0000313" key="8">
    <source>
        <dbReference type="EMBL" id="CAB4906174.1"/>
    </source>
</evidence>
<feature type="transmembrane region" description="Helical" evidence="6">
    <location>
        <begin position="239"/>
        <end position="256"/>
    </location>
</feature>
<feature type="transmembrane region" description="Helical" evidence="6">
    <location>
        <begin position="12"/>
        <end position="31"/>
    </location>
</feature>
<dbReference type="CDD" id="cd06579">
    <property type="entry name" value="TM_PBP1_transp_AraH_like"/>
    <property type="match status" value="1"/>
</dbReference>
<accession>A0A6J7NAC9</accession>
<dbReference type="PANTHER" id="PTHR32196:SF72">
    <property type="entry name" value="RIBOSE IMPORT PERMEASE PROTEIN RBSC"/>
    <property type="match status" value="1"/>
</dbReference>
<dbReference type="InterPro" id="IPR001851">
    <property type="entry name" value="ABC_transp_permease"/>
</dbReference>
<evidence type="ECO:0000313" key="9">
    <source>
        <dbReference type="EMBL" id="CAB4987369.1"/>
    </source>
</evidence>
<feature type="transmembrane region" description="Helical" evidence="6">
    <location>
        <begin position="37"/>
        <end position="57"/>
    </location>
</feature>
<organism evidence="9">
    <name type="scientific">freshwater metagenome</name>
    <dbReference type="NCBI Taxonomy" id="449393"/>
    <lineage>
        <taxon>unclassified sequences</taxon>
        <taxon>metagenomes</taxon>
        <taxon>ecological metagenomes</taxon>
    </lineage>
</organism>
<evidence type="ECO:0000256" key="3">
    <source>
        <dbReference type="ARBA" id="ARBA00022692"/>
    </source>
</evidence>
<keyword evidence="3 6" id="KW-0812">Transmembrane</keyword>
<evidence type="ECO:0000256" key="2">
    <source>
        <dbReference type="ARBA" id="ARBA00022475"/>
    </source>
</evidence>
<feature type="transmembrane region" description="Helical" evidence="6">
    <location>
        <begin position="211"/>
        <end position="233"/>
    </location>
</feature>
<name>A0A6J7NAC9_9ZZZZ</name>
<dbReference type="EMBL" id="CAEZZT010000141">
    <property type="protein sequence ID" value="CAB4787879.1"/>
    <property type="molecule type" value="Genomic_DNA"/>
</dbReference>
<keyword evidence="2" id="KW-1003">Cell membrane</keyword>
<evidence type="ECO:0000256" key="1">
    <source>
        <dbReference type="ARBA" id="ARBA00004651"/>
    </source>
</evidence>
<comment type="subcellular location">
    <subcellularLocation>
        <location evidence="1">Cell membrane</location>
        <topology evidence="1">Multi-pass membrane protein</topology>
    </subcellularLocation>
</comment>
<feature type="transmembrane region" description="Helical" evidence="6">
    <location>
        <begin position="116"/>
        <end position="134"/>
    </location>
</feature>
<sequence length="319" mass="33784">MKNFRVTGIQARLLVLIALVVMFSLTTPYFFGVSNLTNIIVNASVVGVIACPMTLLLVARQIDISVGSAVALSAAVFVVMSEKQSLIIGLVSGLAAALFVSALNVAAIVYLRVESIIVTLAGLIAFRGLAKVVLDGRSVTINGWDYIGEHRINAFGLLKVPVPVVIFMVMLLIFYFIMRATKYGSNMYAIGANPESARLSGIKLEVQVAKAFALMGLAVFIATTMTVSMTGIASPTSGQNLEFLALTAVILGGVGLGGGRGNVLGTCLAVLILAVVDNALVLRGVQSFWQEVARGSLLMLAVIFDQLSRKRDKTVRMGI</sequence>
<dbReference type="EMBL" id="CAFBMN010000041">
    <property type="protein sequence ID" value="CAB4906174.1"/>
    <property type="molecule type" value="Genomic_DNA"/>
</dbReference>
<feature type="transmembrane region" description="Helical" evidence="6">
    <location>
        <begin position="154"/>
        <end position="177"/>
    </location>
</feature>
<dbReference type="AlphaFoldDB" id="A0A6J7NAC9"/>
<dbReference type="Pfam" id="PF02653">
    <property type="entry name" value="BPD_transp_2"/>
    <property type="match status" value="1"/>
</dbReference>
<evidence type="ECO:0000313" key="10">
    <source>
        <dbReference type="EMBL" id="CAB5020045.1"/>
    </source>
</evidence>
<dbReference type="EMBL" id="CAFBOP010000032">
    <property type="protein sequence ID" value="CAB4987369.1"/>
    <property type="molecule type" value="Genomic_DNA"/>
</dbReference>
<proteinExistence type="predicted"/>
<evidence type="ECO:0000256" key="4">
    <source>
        <dbReference type="ARBA" id="ARBA00022989"/>
    </source>
</evidence>
<dbReference type="GO" id="GO:0022857">
    <property type="term" value="F:transmembrane transporter activity"/>
    <property type="evidence" value="ECO:0007669"/>
    <property type="project" value="InterPro"/>
</dbReference>
<gene>
    <name evidence="7" type="ORF">UFOPK2918_01311</name>
    <name evidence="8" type="ORF">UFOPK3587_00782</name>
    <name evidence="9" type="ORF">UFOPK3984_00808</name>
    <name evidence="10" type="ORF">UFOPK4114_00783</name>
</gene>
<keyword evidence="4 6" id="KW-1133">Transmembrane helix</keyword>
<dbReference type="PANTHER" id="PTHR32196">
    <property type="entry name" value="ABC TRANSPORTER PERMEASE PROTEIN YPHD-RELATED-RELATED"/>
    <property type="match status" value="1"/>
</dbReference>
<feature type="transmembrane region" description="Helical" evidence="6">
    <location>
        <begin position="86"/>
        <end position="109"/>
    </location>
</feature>
<feature type="transmembrane region" description="Helical" evidence="6">
    <location>
        <begin position="64"/>
        <end position="80"/>
    </location>
</feature>
<protein>
    <submittedName>
        <fullName evidence="9">Unannotated protein</fullName>
    </submittedName>
</protein>
<dbReference type="EMBL" id="CAFBPP010000032">
    <property type="protein sequence ID" value="CAB5020045.1"/>
    <property type="molecule type" value="Genomic_DNA"/>
</dbReference>
<dbReference type="GO" id="GO:0005886">
    <property type="term" value="C:plasma membrane"/>
    <property type="evidence" value="ECO:0007669"/>
    <property type="project" value="UniProtKB-SubCell"/>
</dbReference>
<evidence type="ECO:0000256" key="5">
    <source>
        <dbReference type="ARBA" id="ARBA00023136"/>
    </source>
</evidence>
<evidence type="ECO:0000256" key="6">
    <source>
        <dbReference type="SAM" id="Phobius"/>
    </source>
</evidence>
<reference evidence="9" key="1">
    <citation type="submission" date="2020-05" db="EMBL/GenBank/DDBJ databases">
        <authorList>
            <person name="Chiriac C."/>
            <person name="Salcher M."/>
            <person name="Ghai R."/>
            <person name="Kavagutti S V."/>
        </authorList>
    </citation>
    <scope>NUCLEOTIDE SEQUENCE</scope>
</reference>